<keyword evidence="2" id="KW-1185">Reference proteome</keyword>
<organism evidence="1 2">
    <name type="scientific">Deinococcus aquiradiocola</name>
    <dbReference type="NCBI Taxonomy" id="393059"/>
    <lineage>
        <taxon>Bacteria</taxon>
        <taxon>Thermotogati</taxon>
        <taxon>Deinococcota</taxon>
        <taxon>Deinococci</taxon>
        <taxon>Deinococcales</taxon>
        <taxon>Deinococcaceae</taxon>
        <taxon>Deinococcus</taxon>
    </lineage>
</organism>
<evidence type="ECO:0000313" key="2">
    <source>
        <dbReference type="Proteomes" id="UP000635726"/>
    </source>
</evidence>
<dbReference type="Proteomes" id="UP000635726">
    <property type="component" value="Unassembled WGS sequence"/>
</dbReference>
<evidence type="ECO:0000313" key="1">
    <source>
        <dbReference type="EMBL" id="GGJ75770.1"/>
    </source>
</evidence>
<reference evidence="1" key="1">
    <citation type="journal article" date="2014" name="Int. J. Syst. Evol. Microbiol.">
        <title>Complete genome sequence of Corynebacterium casei LMG S-19264T (=DSM 44701T), isolated from a smear-ripened cheese.</title>
        <authorList>
            <consortium name="US DOE Joint Genome Institute (JGI-PGF)"/>
            <person name="Walter F."/>
            <person name="Albersmeier A."/>
            <person name="Kalinowski J."/>
            <person name="Ruckert C."/>
        </authorList>
    </citation>
    <scope>NUCLEOTIDE SEQUENCE</scope>
    <source>
        <strain evidence="1">JCM 14371</strain>
    </source>
</reference>
<sequence>MEGNNVKRFVLGSLMIAGLAACGQTTTTTTTPAADTQPVVLGFAAVTFTDVNTDHMTVSVKTSSVADGVAGLDSQVLSRPAGITISQSVIRGAFQDATNRYLYTTLDVSNSTSSTYKNVTLLGYNVPGYNVGDTSLASATRQDGAVVDQAQARTIAPINTRVEDPNTGDATIPNLKADFQVYSESYIQNITDFMNTRYGAASTAFPFGFVARSSTAKTTSRSIAPGSKTGQVSVAFVAPDSTPLNQGDDVRTFTWYGIITADAVTTASADSLENTLDRACSVVTNFGGSEVHGFNTQTGGALCTKNTVASARIAGDDSAPATAVITH</sequence>
<evidence type="ECO:0008006" key="3">
    <source>
        <dbReference type="Google" id="ProtNLM"/>
    </source>
</evidence>
<dbReference type="AlphaFoldDB" id="A0A917PFV8"/>
<reference evidence="1" key="2">
    <citation type="submission" date="2020-09" db="EMBL/GenBank/DDBJ databases">
        <authorList>
            <person name="Sun Q."/>
            <person name="Ohkuma M."/>
        </authorList>
    </citation>
    <scope>NUCLEOTIDE SEQUENCE</scope>
    <source>
        <strain evidence="1">JCM 14371</strain>
    </source>
</reference>
<protein>
    <recommendedName>
        <fullName evidence="3">Lipoprotein</fullName>
    </recommendedName>
</protein>
<dbReference type="EMBL" id="BMOE01000006">
    <property type="protein sequence ID" value="GGJ75770.1"/>
    <property type="molecule type" value="Genomic_DNA"/>
</dbReference>
<comment type="caution">
    <text evidence="1">The sequence shown here is derived from an EMBL/GenBank/DDBJ whole genome shotgun (WGS) entry which is preliminary data.</text>
</comment>
<proteinExistence type="predicted"/>
<gene>
    <name evidence="1" type="ORF">GCM10008939_20000</name>
</gene>
<name>A0A917PFV8_9DEIO</name>
<dbReference type="PROSITE" id="PS51257">
    <property type="entry name" value="PROKAR_LIPOPROTEIN"/>
    <property type="match status" value="1"/>
</dbReference>
<accession>A0A917PFV8</accession>